<organism evidence="1 2">
    <name type="scientific">Mesorhizobium tamadayense</name>
    <dbReference type="NCBI Taxonomy" id="425306"/>
    <lineage>
        <taxon>Bacteria</taxon>
        <taxon>Pseudomonadati</taxon>
        <taxon>Pseudomonadota</taxon>
        <taxon>Alphaproteobacteria</taxon>
        <taxon>Hyphomicrobiales</taxon>
        <taxon>Phyllobacteriaceae</taxon>
        <taxon>Mesorhizobium</taxon>
    </lineage>
</organism>
<evidence type="ECO:0000313" key="2">
    <source>
        <dbReference type="Proteomes" id="UP000273786"/>
    </source>
</evidence>
<proteinExistence type="predicted"/>
<reference evidence="1 2" key="1">
    <citation type="submission" date="2018-11" db="EMBL/GenBank/DDBJ databases">
        <title>the genome of Mesorhizobium tamadayense DSM 28320.</title>
        <authorList>
            <person name="Gao J."/>
        </authorList>
    </citation>
    <scope>NUCLEOTIDE SEQUENCE [LARGE SCALE GENOMIC DNA]</scope>
    <source>
        <strain evidence="1 2">DSM 28320</strain>
    </source>
</reference>
<dbReference type="AlphaFoldDB" id="A0A3P3F4P9"/>
<dbReference type="EMBL" id="RQXT01000049">
    <property type="protein sequence ID" value="RRH93623.1"/>
    <property type="molecule type" value="Genomic_DNA"/>
</dbReference>
<gene>
    <name evidence="1" type="ORF">EH240_28900</name>
</gene>
<evidence type="ECO:0000313" key="1">
    <source>
        <dbReference type="EMBL" id="RRH93623.1"/>
    </source>
</evidence>
<dbReference type="RefSeq" id="WP_125004984.1">
    <property type="nucleotide sequence ID" value="NZ_RQXT01000049.1"/>
</dbReference>
<comment type="caution">
    <text evidence="1">The sequence shown here is derived from an EMBL/GenBank/DDBJ whole genome shotgun (WGS) entry which is preliminary data.</text>
</comment>
<sequence length="135" mass="15146">MSYRYQLVDRIPPDMGEAVVYHTEEFELAGLLCACGCGHRITLLVPDSHEIWDEGGYATIRPSIGVFDAPCKSHYVISAGHVHWLPAFTGAQAAKIMHSQIARHVARDAKPASRWQRAKTAVLRLLSKMRTYITR</sequence>
<dbReference type="Pfam" id="PF20137">
    <property type="entry name" value="BubE"/>
    <property type="match status" value="1"/>
</dbReference>
<accession>A0A3P3F4P9</accession>
<dbReference type="Proteomes" id="UP000273786">
    <property type="component" value="Unassembled WGS sequence"/>
</dbReference>
<dbReference type="InterPro" id="IPR045384">
    <property type="entry name" value="DUF6527"/>
</dbReference>
<protein>
    <submittedName>
        <fullName evidence="1">Uncharacterized protein</fullName>
    </submittedName>
</protein>
<name>A0A3P3F4P9_9HYPH</name>
<keyword evidence="2" id="KW-1185">Reference proteome</keyword>
<dbReference type="OrthoDB" id="3788717at2"/>